<accession>A0A0L0FXR7</accession>
<dbReference type="AlphaFoldDB" id="A0A0L0FXR7"/>
<gene>
    <name evidence="1" type="ORF">SARC_06885</name>
</gene>
<dbReference type="OrthoDB" id="200660at2759"/>
<feature type="non-terminal residue" evidence="1">
    <location>
        <position position="1"/>
    </location>
</feature>
<evidence type="ECO:0008006" key="3">
    <source>
        <dbReference type="Google" id="ProtNLM"/>
    </source>
</evidence>
<name>A0A0L0FXR7_9EUKA</name>
<dbReference type="CDD" id="cd20404">
    <property type="entry name" value="Tudor_Agenet_AtEML-like"/>
    <property type="match status" value="1"/>
</dbReference>
<protein>
    <recommendedName>
        <fullName evidence="3">Tudor domain-containing protein</fullName>
    </recommendedName>
</protein>
<reference evidence="1 2" key="1">
    <citation type="submission" date="2011-02" db="EMBL/GenBank/DDBJ databases">
        <title>The Genome Sequence of Sphaeroforma arctica JP610.</title>
        <authorList>
            <consortium name="The Broad Institute Genome Sequencing Platform"/>
            <person name="Russ C."/>
            <person name="Cuomo C."/>
            <person name="Young S.K."/>
            <person name="Zeng Q."/>
            <person name="Gargeya S."/>
            <person name="Alvarado L."/>
            <person name="Berlin A."/>
            <person name="Chapman S.B."/>
            <person name="Chen Z."/>
            <person name="Freedman E."/>
            <person name="Gellesch M."/>
            <person name="Goldberg J."/>
            <person name="Griggs A."/>
            <person name="Gujja S."/>
            <person name="Heilman E."/>
            <person name="Heiman D."/>
            <person name="Howarth C."/>
            <person name="Mehta T."/>
            <person name="Neiman D."/>
            <person name="Pearson M."/>
            <person name="Roberts A."/>
            <person name="Saif S."/>
            <person name="Shea T."/>
            <person name="Shenoy N."/>
            <person name="Sisk P."/>
            <person name="Stolte C."/>
            <person name="Sykes S."/>
            <person name="White J."/>
            <person name="Yandava C."/>
            <person name="Burger G."/>
            <person name="Gray M.W."/>
            <person name="Holland P.W.H."/>
            <person name="King N."/>
            <person name="Lang F.B.F."/>
            <person name="Roger A.J."/>
            <person name="Ruiz-Trillo I."/>
            <person name="Haas B."/>
            <person name="Nusbaum C."/>
            <person name="Birren B."/>
        </authorList>
    </citation>
    <scope>NUCLEOTIDE SEQUENCE [LARGE SCALE GENOMIC DNA]</scope>
    <source>
        <strain evidence="1 2">JP610</strain>
    </source>
</reference>
<dbReference type="GeneID" id="25907389"/>
<evidence type="ECO:0000313" key="1">
    <source>
        <dbReference type="EMBL" id="KNC80758.1"/>
    </source>
</evidence>
<keyword evidence="2" id="KW-1185">Reference proteome</keyword>
<proteinExistence type="predicted"/>
<dbReference type="Gene3D" id="2.30.30.140">
    <property type="match status" value="1"/>
</dbReference>
<dbReference type="EMBL" id="KQ242111">
    <property type="protein sequence ID" value="KNC80758.1"/>
    <property type="molecule type" value="Genomic_DNA"/>
</dbReference>
<organism evidence="1 2">
    <name type="scientific">Sphaeroforma arctica JP610</name>
    <dbReference type="NCBI Taxonomy" id="667725"/>
    <lineage>
        <taxon>Eukaryota</taxon>
        <taxon>Ichthyosporea</taxon>
        <taxon>Ichthyophonida</taxon>
        <taxon>Sphaeroforma</taxon>
    </lineage>
</organism>
<dbReference type="Proteomes" id="UP000054560">
    <property type="component" value="Unassembled WGS sequence"/>
</dbReference>
<sequence>MLEHLTDIMKPKPEMVDLWSNSDISLKRHGDDQEPGLPLKKVRTECRQRRKSVHFVDAALEEVFIIPAKEETWPYGSLYGESLPRCFEEFNHLYNPKEKCSDKLSVSSINATEHCAPAKSRFNITVGHSYLMYDGSILKAVCATSSGFIGKKFMKVEHIEEQLKSGKVDIRLRPADYVETDEYVAISQSEVAVQCVVSCVGDGDQDMDGLKKFFFGWFYSMKSSSLLPYAVGSKVEVYWPSDQTWYEGVLEDAKDGLHRVVYSEDDSEEYLNLAQFQENGHIKWP</sequence>
<evidence type="ECO:0000313" key="2">
    <source>
        <dbReference type="Proteomes" id="UP000054560"/>
    </source>
</evidence>
<dbReference type="STRING" id="667725.A0A0L0FXR7"/>
<dbReference type="RefSeq" id="XP_014154660.1">
    <property type="nucleotide sequence ID" value="XM_014299185.1"/>
</dbReference>